<accession>A0A5B9Q300</accession>
<dbReference type="Proteomes" id="UP000323917">
    <property type="component" value="Chromosome"/>
</dbReference>
<reference evidence="1 2" key="1">
    <citation type="submission" date="2019-08" db="EMBL/GenBank/DDBJ databases">
        <title>Deep-cultivation of Planctomycetes and their phenomic and genomic characterization uncovers novel biology.</title>
        <authorList>
            <person name="Wiegand S."/>
            <person name="Jogler M."/>
            <person name="Boedeker C."/>
            <person name="Pinto D."/>
            <person name="Vollmers J."/>
            <person name="Rivas-Marin E."/>
            <person name="Kohn T."/>
            <person name="Peeters S.H."/>
            <person name="Heuer A."/>
            <person name="Rast P."/>
            <person name="Oberbeckmann S."/>
            <person name="Bunk B."/>
            <person name="Jeske O."/>
            <person name="Meyerdierks A."/>
            <person name="Storesund J.E."/>
            <person name="Kallscheuer N."/>
            <person name="Luecker S."/>
            <person name="Lage O.M."/>
            <person name="Pohl T."/>
            <person name="Merkel B.J."/>
            <person name="Hornburger P."/>
            <person name="Mueller R.-W."/>
            <person name="Bruemmer F."/>
            <person name="Labrenz M."/>
            <person name="Spormann A.M."/>
            <person name="Op den Camp H."/>
            <person name="Overmann J."/>
            <person name="Amann R."/>
            <person name="Jetten M.S.M."/>
            <person name="Mascher T."/>
            <person name="Medema M.H."/>
            <person name="Devos D.P."/>
            <person name="Kaster A.-K."/>
            <person name="Ovreas L."/>
            <person name="Rohde M."/>
            <person name="Galperin M.Y."/>
            <person name="Jogler C."/>
        </authorList>
    </citation>
    <scope>NUCLEOTIDE SEQUENCE [LARGE SCALE GENOMIC DNA]</scope>
    <source>
        <strain evidence="1 2">Pr1d</strain>
    </source>
</reference>
<evidence type="ECO:0000313" key="2">
    <source>
        <dbReference type="Proteomes" id="UP000323917"/>
    </source>
</evidence>
<evidence type="ECO:0000313" key="1">
    <source>
        <dbReference type="EMBL" id="QEG33374.1"/>
    </source>
</evidence>
<dbReference type="KEGG" id="bgok:Pr1d_06350"/>
<gene>
    <name evidence="1" type="ORF">Pr1d_06350</name>
</gene>
<sequence>MRSVGVRIGCLAVAFQGEFLLALKQSLSRFALAAFAELPWSTLGRSSLWIWQNIWDILCDLDTRPAMAMCPVASGRRYISSQSSTR</sequence>
<dbReference type="EMBL" id="CP042913">
    <property type="protein sequence ID" value="QEG33374.1"/>
    <property type="molecule type" value="Genomic_DNA"/>
</dbReference>
<name>A0A5B9Q300_9BACT</name>
<keyword evidence="2" id="KW-1185">Reference proteome</keyword>
<dbReference type="AlphaFoldDB" id="A0A5B9Q300"/>
<protein>
    <submittedName>
        <fullName evidence="1">Uncharacterized protein</fullName>
    </submittedName>
</protein>
<organism evidence="1 2">
    <name type="scientific">Bythopirellula goksoeyrii</name>
    <dbReference type="NCBI Taxonomy" id="1400387"/>
    <lineage>
        <taxon>Bacteria</taxon>
        <taxon>Pseudomonadati</taxon>
        <taxon>Planctomycetota</taxon>
        <taxon>Planctomycetia</taxon>
        <taxon>Pirellulales</taxon>
        <taxon>Lacipirellulaceae</taxon>
        <taxon>Bythopirellula</taxon>
    </lineage>
</organism>
<proteinExistence type="predicted"/>